<sequence>MEGDAPPYRLSSTLEAHQGDVRCVAGLRRDVWVTGSRDGTLLVWRDRQPCLPARSVHAPAYVQCVARASADAFVSGGADRRVARHHLDAAQPPQVWQAHDDVVCAITALQQPDGYMTGSWDQTARLWRSDGGLQTVLRGHQAAVWAVLQLSAEVVVTASADRTVRLWNRSSGACLQVLRAHTDAVRALVRLHPDLLPPDTSTAEAFASTGNDGDVLLWSSDGQLQRRLSRVHDSFVYAAACRGEWLVTVSEDRTLKISNWRCGQVVQTVPHPDTVWCVAFVPDADGDCLTGCADGRARLWTRVPGRVAPPAELAAWEDSLARQTMARQQVEQEQPSSIDWGALPPMEEALAVPGTRDGQTRLVRAPGGAQVYMWSAAQHKWLKTGDVVDGHGQPLGASAAGNGNAGLSGYDYVFEVDVDDERGGSGPATAPDPQHPRPRRQLGFRRGEDPYEAATRFLEREQLPSAYLSQVVEFLTRNVPAADLGTSVVGAASDPLTGDARYIPDGSSSSSPSTFTPILFPSTDSYARLWQHLPEAYRTPPLSPTAYRPWTTERVEHVARMVSELDAGRAAAAAMDLARLAVVELAGAQRFLVTDDGAVLQRCLALAHAPDAPVAVRVFVCRLLCNAFAHQHTPAISDALLRAYPRVMQALADTVMTATPPDAAGAAGKLRDTFYALCFNYAGLTQRLQRSDARAGDIADDILQRAVHAMKADDGDHAAATTRLQSVVSSLLTDAHRAQLAVSAGLLECPQLPSSVQDALTRWLS</sequence>
<proteinExistence type="predicted"/>
<dbReference type="GO" id="GO:0010992">
    <property type="term" value="P:ubiquitin recycling"/>
    <property type="evidence" value="ECO:0007669"/>
    <property type="project" value="TreeGrafter"/>
</dbReference>
<dbReference type="GO" id="GO:0043161">
    <property type="term" value="P:proteasome-mediated ubiquitin-dependent protein catabolic process"/>
    <property type="evidence" value="ECO:0007669"/>
    <property type="project" value="TreeGrafter"/>
</dbReference>
<reference evidence="8 9" key="1">
    <citation type="submission" date="2022-07" db="EMBL/GenBank/DDBJ databases">
        <title>Genome-wide signatures of adaptation to extreme environments.</title>
        <authorList>
            <person name="Cho C.H."/>
            <person name="Yoon H.S."/>
        </authorList>
    </citation>
    <scope>NUCLEOTIDE SEQUENCE [LARGE SCALE GENOMIC DNA]</scope>
    <source>
        <strain evidence="8 9">DBV 063 E5</strain>
    </source>
</reference>
<dbReference type="PANTHER" id="PTHR19849">
    <property type="entry name" value="PHOSPHOLIPASE A-2-ACTIVATING PROTEIN"/>
    <property type="match status" value="1"/>
</dbReference>
<dbReference type="GO" id="GO:0005634">
    <property type="term" value="C:nucleus"/>
    <property type="evidence" value="ECO:0007669"/>
    <property type="project" value="TreeGrafter"/>
</dbReference>
<evidence type="ECO:0000256" key="4">
    <source>
        <dbReference type="ARBA" id="ARBA00022737"/>
    </source>
</evidence>
<keyword evidence="4" id="KW-0677">Repeat</keyword>
<dbReference type="PANTHER" id="PTHR19849:SF0">
    <property type="entry name" value="PHOSPHOLIPASE A-2-ACTIVATING PROTEIN"/>
    <property type="match status" value="1"/>
</dbReference>
<evidence type="ECO:0000259" key="7">
    <source>
        <dbReference type="PROSITE" id="PS51394"/>
    </source>
</evidence>
<dbReference type="Gene3D" id="2.130.10.10">
    <property type="entry name" value="YVTN repeat-like/Quinoprotein amine dehydrogenase"/>
    <property type="match status" value="1"/>
</dbReference>
<evidence type="ECO:0000313" key="8">
    <source>
        <dbReference type="EMBL" id="KAK4538823.1"/>
    </source>
</evidence>
<keyword evidence="2" id="KW-0963">Cytoplasm</keyword>
<dbReference type="EMBL" id="JANCYW010000020">
    <property type="protein sequence ID" value="KAK4538823.1"/>
    <property type="molecule type" value="Genomic_DNA"/>
</dbReference>
<dbReference type="PROSITE" id="PS51394">
    <property type="entry name" value="PFU"/>
    <property type="match status" value="1"/>
</dbReference>
<dbReference type="Proteomes" id="UP001301350">
    <property type="component" value="Unassembled WGS sequence"/>
</dbReference>
<evidence type="ECO:0000256" key="3">
    <source>
        <dbReference type="ARBA" id="ARBA00022574"/>
    </source>
</evidence>
<evidence type="ECO:0000256" key="6">
    <source>
        <dbReference type="SAM" id="MobiDB-lite"/>
    </source>
</evidence>
<dbReference type="Pfam" id="PF09070">
    <property type="entry name" value="PFU"/>
    <property type="match status" value="1"/>
</dbReference>
<dbReference type="InterPro" id="IPR036322">
    <property type="entry name" value="WD40_repeat_dom_sf"/>
</dbReference>
<evidence type="ECO:0000256" key="5">
    <source>
        <dbReference type="PROSITE-ProRule" id="PRU00221"/>
    </source>
</evidence>
<dbReference type="InterPro" id="IPR013535">
    <property type="entry name" value="PUL_dom"/>
</dbReference>
<feature type="repeat" description="WD" evidence="5">
    <location>
        <begin position="137"/>
        <end position="177"/>
    </location>
</feature>
<evidence type="ECO:0000256" key="1">
    <source>
        <dbReference type="ARBA" id="ARBA00004496"/>
    </source>
</evidence>
<feature type="region of interest" description="Disordered" evidence="6">
    <location>
        <begin position="418"/>
        <end position="446"/>
    </location>
</feature>
<gene>
    <name evidence="8" type="ORF">CDCA_CDCA20G4848</name>
</gene>
<dbReference type="GO" id="GO:0005737">
    <property type="term" value="C:cytoplasm"/>
    <property type="evidence" value="ECO:0007669"/>
    <property type="project" value="UniProtKB-SubCell"/>
</dbReference>
<dbReference type="InterPro" id="IPR011989">
    <property type="entry name" value="ARM-like"/>
</dbReference>
<dbReference type="Pfam" id="PF08324">
    <property type="entry name" value="PUL"/>
    <property type="match status" value="1"/>
</dbReference>
<keyword evidence="9" id="KW-1185">Reference proteome</keyword>
<protein>
    <recommendedName>
        <fullName evidence="7">PFU domain-containing protein</fullName>
    </recommendedName>
</protein>
<dbReference type="Gene3D" id="3.10.20.870">
    <property type="entry name" value="PFU (PLAA family ubiquitin binding), C-terminal domain"/>
    <property type="match status" value="1"/>
</dbReference>
<comment type="caution">
    <text evidence="8">The sequence shown here is derived from an EMBL/GenBank/DDBJ whole genome shotgun (WGS) entry which is preliminary data.</text>
</comment>
<evidence type="ECO:0000256" key="2">
    <source>
        <dbReference type="ARBA" id="ARBA00022490"/>
    </source>
</evidence>
<dbReference type="SUPFAM" id="SSF50978">
    <property type="entry name" value="WD40 repeat-like"/>
    <property type="match status" value="1"/>
</dbReference>
<organism evidence="8 9">
    <name type="scientific">Cyanidium caldarium</name>
    <name type="common">Red alga</name>
    <dbReference type="NCBI Taxonomy" id="2771"/>
    <lineage>
        <taxon>Eukaryota</taxon>
        <taxon>Rhodophyta</taxon>
        <taxon>Bangiophyceae</taxon>
        <taxon>Cyanidiales</taxon>
        <taxon>Cyanidiaceae</taxon>
        <taxon>Cyanidium</taxon>
    </lineage>
</organism>
<dbReference type="Pfam" id="PF00400">
    <property type="entry name" value="WD40"/>
    <property type="match status" value="5"/>
</dbReference>
<dbReference type="InterPro" id="IPR001680">
    <property type="entry name" value="WD40_rpt"/>
</dbReference>
<dbReference type="PROSITE" id="PS50082">
    <property type="entry name" value="WD_REPEATS_2"/>
    <property type="match status" value="1"/>
</dbReference>
<name>A0AAV9J3B5_CYACA</name>
<keyword evidence="3 5" id="KW-0853">WD repeat</keyword>
<dbReference type="GO" id="GO:0043130">
    <property type="term" value="F:ubiquitin binding"/>
    <property type="evidence" value="ECO:0007669"/>
    <property type="project" value="TreeGrafter"/>
</dbReference>
<dbReference type="Gene3D" id="1.25.10.10">
    <property type="entry name" value="Leucine-rich Repeat Variant"/>
    <property type="match status" value="1"/>
</dbReference>
<evidence type="ECO:0000313" key="9">
    <source>
        <dbReference type="Proteomes" id="UP001301350"/>
    </source>
</evidence>
<comment type="subcellular location">
    <subcellularLocation>
        <location evidence="1">Cytoplasm</location>
    </subcellularLocation>
</comment>
<dbReference type="InterPro" id="IPR015155">
    <property type="entry name" value="PFU"/>
</dbReference>
<feature type="domain" description="PFU" evidence="7">
    <location>
        <begin position="373"/>
        <end position="489"/>
    </location>
</feature>
<dbReference type="CDD" id="cd00200">
    <property type="entry name" value="WD40"/>
    <property type="match status" value="1"/>
</dbReference>
<dbReference type="SMART" id="SM00320">
    <property type="entry name" value="WD40"/>
    <property type="match status" value="6"/>
</dbReference>
<dbReference type="InterPro" id="IPR015943">
    <property type="entry name" value="WD40/YVTN_repeat-like_dom_sf"/>
</dbReference>
<dbReference type="InterPro" id="IPR038122">
    <property type="entry name" value="PFU_sf"/>
</dbReference>
<accession>A0AAV9J3B5</accession>
<dbReference type="AlphaFoldDB" id="A0AAV9J3B5"/>